<gene>
    <name evidence="22" type="ORF">G3I74_05765</name>
</gene>
<dbReference type="EMBL" id="JAAGSC010000039">
    <property type="protein sequence ID" value="NDY95233.1"/>
    <property type="molecule type" value="Genomic_DNA"/>
</dbReference>
<dbReference type="EC" id="2.1.1.-" evidence="18"/>
<evidence type="ECO:0000313" key="23">
    <source>
        <dbReference type="Proteomes" id="UP000484885"/>
    </source>
</evidence>
<evidence type="ECO:0000256" key="10">
    <source>
        <dbReference type="ARBA" id="ARBA00022801"/>
    </source>
</evidence>
<feature type="domain" description="Prepilin peptidase A24 N-terminal" evidence="21">
    <location>
        <begin position="18"/>
        <end position="126"/>
    </location>
</feature>
<feature type="transmembrane region" description="Helical" evidence="19">
    <location>
        <begin position="6"/>
        <end position="34"/>
    </location>
</feature>
<dbReference type="InterPro" id="IPR050882">
    <property type="entry name" value="Prepilin_peptidase/N-MTase"/>
</dbReference>
<evidence type="ECO:0000256" key="2">
    <source>
        <dbReference type="ARBA" id="ARBA00005801"/>
    </source>
</evidence>
<evidence type="ECO:0000256" key="18">
    <source>
        <dbReference type="RuleBase" id="RU003794"/>
    </source>
</evidence>
<reference evidence="22 23" key="1">
    <citation type="submission" date="2020-02" db="EMBL/GenBank/DDBJ databases">
        <authorList>
            <person name="Zhang X.-Y."/>
        </authorList>
    </citation>
    <scope>NUCLEOTIDE SEQUENCE [LARGE SCALE GENOMIC DNA]</scope>
    <source>
        <strain evidence="22 23">C33</strain>
    </source>
</reference>
<dbReference type="InterPro" id="IPR010627">
    <property type="entry name" value="Prepilin_pept_A24_N"/>
</dbReference>
<feature type="transmembrane region" description="Helical" evidence="19">
    <location>
        <begin position="183"/>
        <end position="204"/>
    </location>
</feature>
<dbReference type="RefSeq" id="WP_164210637.1">
    <property type="nucleotide sequence ID" value="NZ_JAAGSC010000039.1"/>
</dbReference>
<feature type="transmembrane region" description="Helical" evidence="19">
    <location>
        <begin position="264"/>
        <end position="286"/>
    </location>
</feature>
<dbReference type="GO" id="GO:0032259">
    <property type="term" value="P:methylation"/>
    <property type="evidence" value="ECO:0007669"/>
    <property type="project" value="UniProtKB-KW"/>
</dbReference>
<dbReference type="FunFam" id="1.20.120.1220:FF:000001">
    <property type="entry name" value="Type 4 prepilin-like proteins leader peptide-processing enzyme"/>
    <property type="match status" value="1"/>
</dbReference>
<evidence type="ECO:0000256" key="1">
    <source>
        <dbReference type="ARBA" id="ARBA00004429"/>
    </source>
</evidence>
<dbReference type="AlphaFoldDB" id="A0A845UTT4"/>
<dbReference type="EC" id="3.4.23.43" evidence="15 18"/>
<dbReference type="PRINTS" id="PR00864">
    <property type="entry name" value="PREPILNPTASE"/>
</dbReference>
<keyword evidence="3" id="KW-1003">Cell membrane</keyword>
<keyword evidence="10 18" id="KW-0378">Hydrolase</keyword>
<keyword evidence="8" id="KW-0949">S-adenosyl-L-methionine</keyword>
<feature type="transmembrane region" description="Helical" evidence="19">
    <location>
        <begin position="106"/>
        <end position="126"/>
    </location>
</feature>
<evidence type="ECO:0000256" key="16">
    <source>
        <dbReference type="ARBA" id="ARBA00071870"/>
    </source>
</evidence>
<sequence>MEALLALPAAVVLTAVFVLGLLVGSFLNVVILRLPPLLMQDWRMQCRELLELNAEDSAAEAAPGLVKPRSRCPQCGSGIAWYDNIPVVSWLLLRARCRHCESPISLRYPLVELITGLVSVWVVAHFGPGPEGLSALVLVWALIAATGIDFDHQLLPDQITLPLLWAGLLINLNWQLFASLEDAVIGAVAGYLLLWGVFHAFRLATGKEGMGYGDFKLLAALGAWLGWQLLPVIILLASLVGAVVGILMMIIARRGKDIPIAFGPYLAAAGFIALLYGDALVAFWLYP</sequence>
<evidence type="ECO:0000256" key="19">
    <source>
        <dbReference type="SAM" id="Phobius"/>
    </source>
</evidence>
<evidence type="ECO:0000313" key="22">
    <source>
        <dbReference type="EMBL" id="NDY95233.1"/>
    </source>
</evidence>
<keyword evidence="12 19" id="KW-0472">Membrane</keyword>
<name>A0A845UTT4_9GAMM</name>
<dbReference type="Pfam" id="PF01478">
    <property type="entry name" value="Peptidase_A24"/>
    <property type="match status" value="1"/>
</dbReference>
<comment type="caution">
    <text evidence="22">The sequence shown here is derived from an EMBL/GenBank/DDBJ whole genome shotgun (WGS) entry which is preliminary data.</text>
</comment>
<dbReference type="GO" id="GO:0008168">
    <property type="term" value="F:methyltransferase activity"/>
    <property type="evidence" value="ECO:0007669"/>
    <property type="project" value="UniProtKB-KW"/>
</dbReference>
<evidence type="ECO:0000259" key="20">
    <source>
        <dbReference type="Pfam" id="PF01478"/>
    </source>
</evidence>
<feature type="domain" description="Prepilin type IV endopeptidase peptidase" evidence="20">
    <location>
        <begin position="136"/>
        <end position="246"/>
    </location>
</feature>
<evidence type="ECO:0000256" key="17">
    <source>
        <dbReference type="RuleBase" id="RU003793"/>
    </source>
</evidence>
<dbReference type="PANTHER" id="PTHR30487:SF0">
    <property type="entry name" value="PREPILIN LEADER PEPTIDASE_N-METHYLTRANSFERASE-RELATED"/>
    <property type="match status" value="1"/>
</dbReference>
<organism evidence="22 23">
    <name type="scientific">Wenzhouxiangella limi</name>
    <dbReference type="NCBI Taxonomy" id="2707351"/>
    <lineage>
        <taxon>Bacteria</taxon>
        <taxon>Pseudomonadati</taxon>
        <taxon>Pseudomonadota</taxon>
        <taxon>Gammaproteobacteria</taxon>
        <taxon>Chromatiales</taxon>
        <taxon>Wenzhouxiangellaceae</taxon>
        <taxon>Wenzhouxiangella</taxon>
    </lineage>
</organism>
<keyword evidence="6 18" id="KW-0645">Protease</keyword>
<evidence type="ECO:0000256" key="4">
    <source>
        <dbReference type="ARBA" id="ARBA00022519"/>
    </source>
</evidence>
<keyword evidence="13 18" id="KW-0511">Multifunctional enzyme</keyword>
<dbReference type="GO" id="GO:0004190">
    <property type="term" value="F:aspartic-type endopeptidase activity"/>
    <property type="evidence" value="ECO:0007669"/>
    <property type="project" value="UniProtKB-EC"/>
</dbReference>
<evidence type="ECO:0000256" key="13">
    <source>
        <dbReference type="ARBA" id="ARBA00023268"/>
    </source>
</evidence>
<keyword evidence="9 18" id="KW-0812">Transmembrane</keyword>
<keyword evidence="23" id="KW-1185">Reference proteome</keyword>
<dbReference type="PANTHER" id="PTHR30487">
    <property type="entry name" value="TYPE 4 PREPILIN-LIKE PROTEINS LEADER PEPTIDE-PROCESSING ENZYME"/>
    <property type="match status" value="1"/>
</dbReference>
<protein>
    <recommendedName>
        <fullName evidence="16 18">Prepilin leader peptidase/N-methyltransferase</fullName>
        <ecNumber evidence="18">2.1.1.-</ecNumber>
        <ecNumber evidence="15 18">3.4.23.43</ecNumber>
    </recommendedName>
</protein>
<evidence type="ECO:0000256" key="7">
    <source>
        <dbReference type="ARBA" id="ARBA00022679"/>
    </source>
</evidence>
<comment type="similarity">
    <text evidence="2 17">Belongs to the peptidase A24 family.</text>
</comment>
<evidence type="ECO:0000256" key="3">
    <source>
        <dbReference type="ARBA" id="ARBA00022475"/>
    </source>
</evidence>
<dbReference type="InterPro" id="IPR014032">
    <property type="entry name" value="Peptidase_A24A_bac"/>
</dbReference>
<dbReference type="GO" id="GO:0006465">
    <property type="term" value="P:signal peptide processing"/>
    <property type="evidence" value="ECO:0007669"/>
    <property type="project" value="TreeGrafter"/>
</dbReference>
<keyword evidence="5 18" id="KW-0489">Methyltransferase</keyword>
<keyword evidence="11 19" id="KW-1133">Transmembrane helix</keyword>
<evidence type="ECO:0000256" key="11">
    <source>
        <dbReference type="ARBA" id="ARBA00022989"/>
    </source>
</evidence>
<feature type="transmembrane region" description="Helical" evidence="19">
    <location>
        <begin position="159"/>
        <end position="177"/>
    </location>
</feature>
<evidence type="ECO:0000256" key="6">
    <source>
        <dbReference type="ARBA" id="ARBA00022670"/>
    </source>
</evidence>
<dbReference type="Gene3D" id="1.20.120.1220">
    <property type="match status" value="1"/>
</dbReference>
<dbReference type="Proteomes" id="UP000484885">
    <property type="component" value="Unassembled WGS sequence"/>
</dbReference>
<dbReference type="Pfam" id="PF06750">
    <property type="entry name" value="A24_N_bact"/>
    <property type="match status" value="1"/>
</dbReference>
<evidence type="ECO:0000256" key="9">
    <source>
        <dbReference type="ARBA" id="ARBA00022692"/>
    </source>
</evidence>
<comment type="function">
    <text evidence="18">Plays an essential role in type IV pili and type II pseudopili formation by proteolytically removing the leader sequence from substrate proteins and subsequently monomethylating the alpha-amino group of the newly exposed N-terminal phenylalanine.</text>
</comment>
<dbReference type="GO" id="GO:0005886">
    <property type="term" value="C:plasma membrane"/>
    <property type="evidence" value="ECO:0007669"/>
    <property type="project" value="UniProtKB-SubCell"/>
</dbReference>
<keyword evidence="4" id="KW-0997">Cell inner membrane</keyword>
<evidence type="ECO:0000256" key="5">
    <source>
        <dbReference type="ARBA" id="ARBA00022603"/>
    </source>
</evidence>
<evidence type="ECO:0000256" key="15">
    <source>
        <dbReference type="ARBA" id="ARBA00067082"/>
    </source>
</evidence>
<evidence type="ECO:0000256" key="8">
    <source>
        <dbReference type="ARBA" id="ARBA00022691"/>
    </source>
</evidence>
<comment type="catalytic activity">
    <reaction evidence="14 18">
        <text>Typically cleaves a -Gly-|-Phe- bond to release an N-terminal, basic peptide of 5-8 residues from type IV prepilin, and then N-methylates the new N-terminal amino group, the methyl donor being S-adenosyl-L-methionine.</text>
        <dbReference type="EC" id="3.4.23.43"/>
    </reaction>
</comment>
<feature type="transmembrane region" description="Helical" evidence="19">
    <location>
        <begin position="233"/>
        <end position="252"/>
    </location>
</feature>
<evidence type="ECO:0000256" key="14">
    <source>
        <dbReference type="ARBA" id="ARBA00050401"/>
    </source>
</evidence>
<evidence type="ECO:0000259" key="21">
    <source>
        <dbReference type="Pfam" id="PF06750"/>
    </source>
</evidence>
<accession>A0A845UTT4</accession>
<keyword evidence="7 18" id="KW-0808">Transferase</keyword>
<proteinExistence type="inferred from homology"/>
<comment type="subcellular location">
    <subcellularLocation>
        <location evidence="1">Cell inner membrane</location>
        <topology evidence="1">Multi-pass membrane protein</topology>
    </subcellularLocation>
    <subcellularLocation>
        <location evidence="18">Cell membrane</location>
        <topology evidence="18">Multi-pass membrane protein</topology>
    </subcellularLocation>
</comment>
<dbReference type="InterPro" id="IPR000045">
    <property type="entry name" value="Prepilin_IV_endopep_pep"/>
</dbReference>
<evidence type="ECO:0000256" key="12">
    <source>
        <dbReference type="ARBA" id="ARBA00023136"/>
    </source>
</evidence>